<organism evidence="2 3">
    <name type="scientific">Discina gigas</name>
    <dbReference type="NCBI Taxonomy" id="1032678"/>
    <lineage>
        <taxon>Eukaryota</taxon>
        <taxon>Fungi</taxon>
        <taxon>Dikarya</taxon>
        <taxon>Ascomycota</taxon>
        <taxon>Pezizomycotina</taxon>
        <taxon>Pezizomycetes</taxon>
        <taxon>Pezizales</taxon>
        <taxon>Discinaceae</taxon>
        <taxon>Discina</taxon>
    </lineage>
</organism>
<dbReference type="Proteomes" id="UP001447188">
    <property type="component" value="Unassembled WGS sequence"/>
</dbReference>
<keyword evidence="3" id="KW-1185">Reference proteome</keyword>
<protein>
    <submittedName>
        <fullName evidence="2">Uncharacterized protein</fullName>
    </submittedName>
</protein>
<gene>
    <name evidence="2" type="ORF">Q9L58_009120</name>
</gene>
<feature type="region of interest" description="Disordered" evidence="1">
    <location>
        <begin position="1"/>
        <end position="27"/>
    </location>
</feature>
<feature type="non-terminal residue" evidence="2">
    <location>
        <position position="1"/>
    </location>
</feature>
<proteinExistence type="predicted"/>
<comment type="caution">
    <text evidence="2">The sequence shown here is derived from an EMBL/GenBank/DDBJ whole genome shotgun (WGS) entry which is preliminary data.</text>
</comment>
<evidence type="ECO:0000256" key="1">
    <source>
        <dbReference type="SAM" id="MobiDB-lite"/>
    </source>
</evidence>
<evidence type="ECO:0000313" key="3">
    <source>
        <dbReference type="Proteomes" id="UP001447188"/>
    </source>
</evidence>
<evidence type="ECO:0000313" key="2">
    <source>
        <dbReference type="EMBL" id="KAL0631994.1"/>
    </source>
</evidence>
<dbReference type="EMBL" id="JBBBZM010000194">
    <property type="protein sequence ID" value="KAL0631994.1"/>
    <property type="molecule type" value="Genomic_DNA"/>
</dbReference>
<name>A0ABR3G7R1_9PEZI</name>
<feature type="compositionally biased region" description="Basic and acidic residues" evidence="1">
    <location>
        <begin position="1"/>
        <end position="20"/>
    </location>
</feature>
<reference evidence="2 3" key="1">
    <citation type="submission" date="2024-02" db="EMBL/GenBank/DDBJ databases">
        <title>Discinaceae phylogenomics.</title>
        <authorList>
            <person name="Dirks A.C."/>
            <person name="James T.Y."/>
        </authorList>
    </citation>
    <scope>NUCLEOTIDE SEQUENCE [LARGE SCALE GENOMIC DNA]</scope>
    <source>
        <strain evidence="2 3">ACD0624</strain>
    </source>
</reference>
<accession>A0ABR3G7R1</accession>
<sequence length="70" mass="7917">VGNKEGRNQGSSRDRDHPEEAYVGGGKAEIKVRDLPVKIREPGDEPYVILYRDIWPIEAYERACETGSRS</sequence>